<dbReference type="InterPro" id="IPR050272">
    <property type="entry name" value="Isochorismatase-like_hydrls"/>
</dbReference>
<reference evidence="4 5" key="1">
    <citation type="submission" date="2019-04" db="EMBL/GenBank/DDBJ databases">
        <title>Isachenkonia alkalipeptolytica gen. nov. sp. nov. a new anaerobic, alkiliphilic organothrophic bacterium capable to reduce synthesized ferrihydrite isolated from a soda lake.</title>
        <authorList>
            <person name="Toshchakov S.V."/>
            <person name="Zavarzina D.G."/>
            <person name="Zhilina T.N."/>
            <person name="Kostrikina N.A."/>
            <person name="Kublanov I.V."/>
        </authorList>
    </citation>
    <scope>NUCLEOTIDE SEQUENCE [LARGE SCALE GENOMIC DNA]</scope>
    <source>
        <strain evidence="4 5">Z-1701</strain>
    </source>
</reference>
<evidence type="ECO:0000256" key="1">
    <source>
        <dbReference type="ARBA" id="ARBA00006336"/>
    </source>
</evidence>
<protein>
    <submittedName>
        <fullName evidence="4">Cysteine hydrolase</fullName>
    </submittedName>
</protein>
<accession>A0AA44BE12</accession>
<keyword evidence="5" id="KW-1185">Reference proteome</keyword>
<dbReference type="PANTHER" id="PTHR43540">
    <property type="entry name" value="PEROXYUREIDOACRYLATE/UREIDOACRYLATE AMIDOHYDROLASE-RELATED"/>
    <property type="match status" value="1"/>
</dbReference>
<dbReference type="CDD" id="cd00431">
    <property type="entry name" value="cysteine_hydrolases"/>
    <property type="match status" value="1"/>
</dbReference>
<gene>
    <name evidence="4" type="ORF">ISALK_08055</name>
</gene>
<evidence type="ECO:0000256" key="2">
    <source>
        <dbReference type="ARBA" id="ARBA00022801"/>
    </source>
</evidence>
<dbReference type="PANTHER" id="PTHR43540:SF6">
    <property type="entry name" value="ISOCHORISMATASE-LIKE DOMAIN-CONTAINING PROTEIN"/>
    <property type="match status" value="1"/>
</dbReference>
<evidence type="ECO:0000259" key="3">
    <source>
        <dbReference type="Pfam" id="PF00857"/>
    </source>
</evidence>
<keyword evidence="2 4" id="KW-0378">Hydrolase</keyword>
<organism evidence="4 5">
    <name type="scientific">Isachenkonia alkalipeptolytica</name>
    <dbReference type="NCBI Taxonomy" id="2565777"/>
    <lineage>
        <taxon>Bacteria</taxon>
        <taxon>Bacillati</taxon>
        <taxon>Bacillota</taxon>
        <taxon>Clostridia</taxon>
        <taxon>Eubacteriales</taxon>
        <taxon>Clostridiaceae</taxon>
        <taxon>Isachenkonia</taxon>
    </lineage>
</organism>
<dbReference type="GO" id="GO:0016787">
    <property type="term" value="F:hydrolase activity"/>
    <property type="evidence" value="ECO:0007669"/>
    <property type="project" value="UniProtKB-KW"/>
</dbReference>
<dbReference type="EMBL" id="SUMG01000008">
    <property type="protein sequence ID" value="NBG88453.1"/>
    <property type="molecule type" value="Genomic_DNA"/>
</dbReference>
<dbReference type="Proteomes" id="UP000449710">
    <property type="component" value="Unassembled WGS sequence"/>
</dbReference>
<dbReference type="Pfam" id="PF00857">
    <property type="entry name" value="Isochorismatase"/>
    <property type="match status" value="1"/>
</dbReference>
<dbReference type="InterPro" id="IPR036380">
    <property type="entry name" value="Isochorismatase-like_sf"/>
</dbReference>
<dbReference type="Gene3D" id="3.40.50.850">
    <property type="entry name" value="Isochorismatase-like"/>
    <property type="match status" value="1"/>
</dbReference>
<dbReference type="SUPFAM" id="SSF52499">
    <property type="entry name" value="Isochorismatase-like hydrolases"/>
    <property type="match status" value="1"/>
</dbReference>
<sequence>MRLDKTALLLIDLQNESQYGIQRLNEVINNAETIIHYCRKNHIPIIYTRQINRSDGLGLPYNDPVDATGKPKFYCSETSAVEIIDAVAPKKGDLVIDKFRWSGFYETSLDLMLKSLDVKELIIGGLVTDGCLMTSVFDGFFKDYRIHLVKDLCSTTNEGAHMASILIMANWVYGIEIYNSKEMIKRLNGFEYNSWKSESPDSLHFTPENMREVFHKLDQ</sequence>
<comment type="similarity">
    <text evidence="1">Belongs to the isochorismatase family.</text>
</comment>
<evidence type="ECO:0000313" key="4">
    <source>
        <dbReference type="EMBL" id="NBG88453.1"/>
    </source>
</evidence>
<dbReference type="AlphaFoldDB" id="A0AA44BE12"/>
<feature type="domain" description="Isochorismatase-like" evidence="3">
    <location>
        <begin position="6"/>
        <end position="169"/>
    </location>
</feature>
<comment type="caution">
    <text evidence="4">The sequence shown here is derived from an EMBL/GenBank/DDBJ whole genome shotgun (WGS) entry which is preliminary data.</text>
</comment>
<dbReference type="InterPro" id="IPR000868">
    <property type="entry name" value="Isochorismatase-like_dom"/>
</dbReference>
<evidence type="ECO:0000313" key="5">
    <source>
        <dbReference type="Proteomes" id="UP000449710"/>
    </source>
</evidence>
<dbReference type="RefSeq" id="WP_160721055.1">
    <property type="nucleotide sequence ID" value="NZ_SUMG01000008.1"/>
</dbReference>
<name>A0AA44BE12_9CLOT</name>
<proteinExistence type="inferred from homology"/>